<dbReference type="Proteomes" id="UP000010420">
    <property type="component" value="Unassembled WGS sequence"/>
</dbReference>
<dbReference type="SUPFAM" id="SSF52266">
    <property type="entry name" value="SGNH hydrolase"/>
    <property type="match status" value="1"/>
</dbReference>
<accession>L1Q946</accession>
<protein>
    <recommendedName>
        <fullName evidence="2">SGNH hydrolase-type esterase domain-containing protein</fullName>
    </recommendedName>
</protein>
<gene>
    <name evidence="3" type="ORF">HMPREF0216_02731</name>
</gene>
<feature type="transmembrane region" description="Helical" evidence="1">
    <location>
        <begin position="12"/>
        <end position="31"/>
    </location>
</feature>
<keyword evidence="1" id="KW-0472">Membrane</keyword>
<dbReference type="Pfam" id="PF13472">
    <property type="entry name" value="Lipase_GDSL_2"/>
    <property type="match status" value="1"/>
</dbReference>
<dbReference type="InterPro" id="IPR036514">
    <property type="entry name" value="SGNH_hydro_sf"/>
</dbReference>
<keyword evidence="1" id="KW-1133">Transmembrane helix</keyword>
<evidence type="ECO:0000313" key="3">
    <source>
        <dbReference type="EMBL" id="EKY24431.1"/>
    </source>
</evidence>
<dbReference type="InterPro" id="IPR013830">
    <property type="entry name" value="SGNH_hydro"/>
</dbReference>
<keyword evidence="4" id="KW-1185">Reference proteome</keyword>
<dbReference type="AlphaFoldDB" id="L1Q946"/>
<evidence type="ECO:0000256" key="1">
    <source>
        <dbReference type="SAM" id="Phobius"/>
    </source>
</evidence>
<name>L1Q946_9CLOT</name>
<feature type="domain" description="SGNH hydrolase-type esterase" evidence="2">
    <location>
        <begin position="124"/>
        <end position="261"/>
    </location>
</feature>
<dbReference type="EMBL" id="AMEZ01000086">
    <property type="protein sequence ID" value="EKY24431.1"/>
    <property type="molecule type" value="Genomic_DNA"/>
</dbReference>
<evidence type="ECO:0000313" key="4">
    <source>
        <dbReference type="Proteomes" id="UP000010420"/>
    </source>
</evidence>
<dbReference type="OrthoDB" id="1652311at2"/>
<dbReference type="STRING" id="545697.HMPREF0216_02731"/>
<dbReference type="HOGENOM" id="CLU_051989_7_0_9"/>
<keyword evidence="1" id="KW-0812">Transmembrane</keyword>
<proteinExistence type="predicted"/>
<evidence type="ECO:0000259" key="2">
    <source>
        <dbReference type="Pfam" id="PF13472"/>
    </source>
</evidence>
<dbReference type="PATRIC" id="fig|545697.3.peg.2686"/>
<organism evidence="3 4">
    <name type="scientific">Clostridium celatum DSM 1785</name>
    <dbReference type="NCBI Taxonomy" id="545697"/>
    <lineage>
        <taxon>Bacteria</taxon>
        <taxon>Bacillati</taxon>
        <taxon>Bacillota</taxon>
        <taxon>Clostridia</taxon>
        <taxon>Eubacteriales</taxon>
        <taxon>Clostridiaceae</taxon>
        <taxon>Clostridium</taxon>
    </lineage>
</organism>
<comment type="caution">
    <text evidence="3">The sequence shown here is derived from an EMBL/GenBank/DDBJ whole genome shotgun (WGS) entry which is preliminary data.</text>
</comment>
<sequence length="278" mass="31939">MRNENMKRKILNTVTLIVAFYVMFTFIFGMLNRGKRDKNTSGKEYLVKLESKSLSEVQDKIDQYINSEKVIHNGNNNNDSETIKNDEDNNTNLENDNINNAKYYEDTVFMGDSIVEALSEFEIVDSYNVISHKGDTVIKAQESIEKLQNITPKNIVLLYGMNDVIEFDNSSGKDSNTFKEDYIMLINGIKAVLPNSNIYLISPLPVMDSAVSVNYRLTNENLNEFREKVKEVAVETGSTYIDATSIVEGKDYLHEQDGIHFKYDFYISLLDYLRSYIQ</sequence>
<dbReference type="Gene3D" id="3.40.50.1110">
    <property type="entry name" value="SGNH hydrolase"/>
    <property type="match status" value="1"/>
</dbReference>
<reference evidence="3 4" key="1">
    <citation type="submission" date="2012-05" db="EMBL/GenBank/DDBJ databases">
        <authorList>
            <person name="Weinstock G."/>
            <person name="Sodergren E."/>
            <person name="Lobos E.A."/>
            <person name="Fulton L."/>
            <person name="Fulton R."/>
            <person name="Courtney L."/>
            <person name="Fronick C."/>
            <person name="O'Laughlin M."/>
            <person name="Godfrey J."/>
            <person name="Wilson R.M."/>
            <person name="Miner T."/>
            <person name="Farmer C."/>
            <person name="Delehaunty K."/>
            <person name="Cordes M."/>
            <person name="Minx P."/>
            <person name="Tomlinson C."/>
            <person name="Chen J."/>
            <person name="Wollam A."/>
            <person name="Pepin K.H."/>
            <person name="Bhonagiri V."/>
            <person name="Zhang X."/>
            <person name="Suruliraj S."/>
            <person name="Warren W."/>
            <person name="Mitreva M."/>
            <person name="Mardis E.R."/>
            <person name="Wilson R.K."/>
        </authorList>
    </citation>
    <scope>NUCLEOTIDE SEQUENCE [LARGE SCALE GENOMIC DNA]</scope>
    <source>
        <strain evidence="3 4">DSM 1785</strain>
    </source>
</reference>
<dbReference type="eggNOG" id="COG2755">
    <property type="taxonomic scope" value="Bacteria"/>
</dbReference>